<organism evidence="4">
    <name type="scientific">Desulfitobacterium hafniense</name>
    <name type="common">Desulfitobacterium frappieri</name>
    <dbReference type="NCBI Taxonomy" id="49338"/>
    <lineage>
        <taxon>Bacteria</taxon>
        <taxon>Bacillati</taxon>
        <taxon>Bacillota</taxon>
        <taxon>Clostridia</taxon>
        <taxon>Eubacteriales</taxon>
        <taxon>Desulfitobacteriaceae</taxon>
        <taxon>Desulfitobacterium</taxon>
    </lineage>
</organism>
<dbReference type="GO" id="GO:0048038">
    <property type="term" value="F:quinone binding"/>
    <property type="evidence" value="ECO:0007669"/>
    <property type="project" value="TreeGrafter"/>
</dbReference>
<dbReference type="Pfam" id="PF13561">
    <property type="entry name" value="adh_short_C2"/>
    <property type="match status" value="1"/>
</dbReference>
<dbReference type="InterPro" id="IPR036291">
    <property type="entry name" value="NAD(P)-bd_dom_sf"/>
</dbReference>
<dbReference type="FunFam" id="3.40.50.720:FF:000084">
    <property type="entry name" value="Short-chain dehydrogenase reductase"/>
    <property type="match status" value="1"/>
</dbReference>
<dbReference type="PRINTS" id="PR00081">
    <property type="entry name" value="GDHRDH"/>
</dbReference>
<dbReference type="SUPFAM" id="SSF51735">
    <property type="entry name" value="NAD(P)-binding Rossmann-fold domains"/>
    <property type="match status" value="1"/>
</dbReference>
<dbReference type="AlphaFoldDB" id="A0A098AWI0"/>
<dbReference type="EMBL" id="LK996017">
    <property type="protein sequence ID" value="CDX00943.1"/>
    <property type="molecule type" value="Genomic_DNA"/>
</dbReference>
<sequence>MFNLQGRVAVITGASSGLGTQMAHGLAEQGADVVLLARREERLRKVAEDIESQYGVQAYPFPCDVTQLASVQAAVQAARERFGKVDILINNAGIGSVAPAETMDDEVWEHNLSVDLTGVFRIAREFGKVMLEAGYGRIINISSMYGMVGNSATPASAYHAAKGGVVNLTRALAAEWADRGVTVNCLCPGYFETELTVDLLKTEEFKAYMERTVPLKRYGNSGELNSAACFLAADESSYITGAILPIDGGYTCV</sequence>
<dbReference type="GO" id="GO:0008206">
    <property type="term" value="P:bile acid metabolic process"/>
    <property type="evidence" value="ECO:0007669"/>
    <property type="project" value="UniProtKB-ARBA"/>
</dbReference>
<gene>
    <name evidence="5" type="ORF">AT727_07220</name>
    <name evidence="4" type="ORF">DPCES_1056</name>
</gene>
<dbReference type="SMART" id="SM00822">
    <property type="entry name" value="PKS_KR"/>
    <property type="match status" value="1"/>
</dbReference>
<proteinExistence type="inferred from homology"/>
<comment type="similarity">
    <text evidence="1">Belongs to the short-chain dehydrogenases/reductases (SDR) family.</text>
</comment>
<name>A0A098AWI0_DESHA</name>
<evidence type="ECO:0000313" key="4">
    <source>
        <dbReference type="EMBL" id="CDX00943.1"/>
    </source>
</evidence>
<keyword evidence="2" id="KW-0560">Oxidoreductase</keyword>
<dbReference type="PANTHER" id="PTHR42760">
    <property type="entry name" value="SHORT-CHAIN DEHYDROGENASES/REDUCTASES FAMILY MEMBER"/>
    <property type="match status" value="1"/>
</dbReference>
<reference evidence="4" key="1">
    <citation type="submission" date="2014-07" db="EMBL/GenBank/DDBJ databases">
        <authorList>
            <person name="Hornung V.Bastian."/>
        </authorList>
    </citation>
    <scope>NUCLEOTIDE SEQUENCE</scope>
    <source>
        <strain evidence="4">PCE-S</strain>
    </source>
</reference>
<evidence type="ECO:0000259" key="3">
    <source>
        <dbReference type="SMART" id="SM00822"/>
    </source>
</evidence>
<dbReference type="EMBL" id="LOCK01000039">
    <property type="protein sequence ID" value="KTE90377.1"/>
    <property type="molecule type" value="Genomic_DNA"/>
</dbReference>
<evidence type="ECO:0000256" key="2">
    <source>
        <dbReference type="ARBA" id="ARBA00023002"/>
    </source>
</evidence>
<dbReference type="InterPro" id="IPR057326">
    <property type="entry name" value="KR_dom"/>
</dbReference>
<dbReference type="Proteomes" id="UP000054623">
    <property type="component" value="Unassembled WGS sequence"/>
</dbReference>
<dbReference type="PRINTS" id="PR00080">
    <property type="entry name" value="SDRFAMILY"/>
</dbReference>
<dbReference type="RefSeq" id="WP_018213247.1">
    <property type="nucleotide sequence ID" value="NZ_JAYFNZ010000002.1"/>
</dbReference>
<dbReference type="NCBIfam" id="NF005559">
    <property type="entry name" value="PRK07231.1"/>
    <property type="match status" value="1"/>
</dbReference>
<dbReference type="GO" id="GO:0006633">
    <property type="term" value="P:fatty acid biosynthetic process"/>
    <property type="evidence" value="ECO:0007669"/>
    <property type="project" value="TreeGrafter"/>
</dbReference>
<evidence type="ECO:0000313" key="5">
    <source>
        <dbReference type="EMBL" id="KTE90377.1"/>
    </source>
</evidence>
<evidence type="ECO:0000313" key="6">
    <source>
        <dbReference type="Proteomes" id="UP000054623"/>
    </source>
</evidence>
<dbReference type="PANTHER" id="PTHR42760:SF133">
    <property type="entry name" value="3-OXOACYL-[ACYL-CARRIER-PROTEIN] REDUCTASE"/>
    <property type="match status" value="1"/>
</dbReference>
<dbReference type="GO" id="GO:0016616">
    <property type="term" value="F:oxidoreductase activity, acting on the CH-OH group of donors, NAD or NADP as acceptor"/>
    <property type="evidence" value="ECO:0007669"/>
    <property type="project" value="TreeGrafter"/>
</dbReference>
<dbReference type="InterPro" id="IPR002347">
    <property type="entry name" value="SDR_fam"/>
</dbReference>
<feature type="domain" description="Ketoreductase" evidence="3">
    <location>
        <begin position="7"/>
        <end position="179"/>
    </location>
</feature>
<evidence type="ECO:0000256" key="1">
    <source>
        <dbReference type="ARBA" id="ARBA00006484"/>
    </source>
</evidence>
<protein>
    <submittedName>
        <fullName evidence="4">Gluconate 5-dehydrogenase</fullName>
    </submittedName>
    <submittedName>
        <fullName evidence="5">Short-chain dehydrogenase</fullName>
    </submittedName>
</protein>
<reference evidence="5 6" key="2">
    <citation type="submission" date="2015-12" db="EMBL/GenBank/DDBJ databases">
        <title>Draft Genome Sequence of Desulfitobacterium hafniense Strain DH, a Sulfate-reducing Bacterium Isolated from Paddy Soils.</title>
        <authorList>
            <person name="Bao P."/>
            <person name="Zhang X."/>
            <person name="Li G."/>
        </authorList>
    </citation>
    <scope>NUCLEOTIDE SEQUENCE [LARGE SCALE GENOMIC DNA]</scope>
    <source>
        <strain evidence="5 6">DH</strain>
    </source>
</reference>
<accession>A0A098AWI0</accession>
<dbReference type="Gene3D" id="3.40.50.720">
    <property type="entry name" value="NAD(P)-binding Rossmann-like Domain"/>
    <property type="match status" value="1"/>
</dbReference>
<dbReference type="OrthoDB" id="9803333at2"/>
<dbReference type="PATRIC" id="fig|49338.4.peg.1142"/>